<evidence type="ECO:0000313" key="1">
    <source>
        <dbReference type="EMBL" id="KPQ44295.1"/>
    </source>
</evidence>
<dbReference type="AlphaFoldDB" id="A0A0P8AIB9"/>
<dbReference type="EMBL" id="LKCM01000100">
    <property type="protein sequence ID" value="KPQ44295.1"/>
    <property type="molecule type" value="Genomic_DNA"/>
</dbReference>
<accession>A0A0P8AIB9</accession>
<comment type="caution">
    <text evidence="1">The sequence shown here is derived from an EMBL/GenBank/DDBJ whole genome shotgun (WGS) entry which is preliminary data.</text>
</comment>
<organism evidence="1 2">
    <name type="scientific">Candidatus Methanoperedens nitratireducens</name>
    <dbReference type="NCBI Taxonomy" id="1392998"/>
    <lineage>
        <taxon>Archaea</taxon>
        <taxon>Methanobacteriati</taxon>
        <taxon>Methanobacteriota</taxon>
        <taxon>Stenosarchaea group</taxon>
        <taxon>Methanomicrobia</taxon>
        <taxon>Methanosarcinales</taxon>
        <taxon>ANME-2 cluster</taxon>
        <taxon>Candidatus Methanoperedentaceae</taxon>
        <taxon>Candidatus Methanoperedens</taxon>
    </lineage>
</organism>
<name>A0A0P8AIB9_9EURY</name>
<gene>
    <name evidence="1" type="ORF">MPEBLZ_01156</name>
</gene>
<evidence type="ECO:0000313" key="2">
    <source>
        <dbReference type="Proteomes" id="UP000050360"/>
    </source>
</evidence>
<reference evidence="1 2" key="1">
    <citation type="submission" date="2015-09" db="EMBL/GenBank/DDBJ databases">
        <title>A metagenomics-based metabolic model of nitrate-dependent anaerobic oxidation of methane by Methanoperedens-like archaea.</title>
        <authorList>
            <person name="Arshad A."/>
            <person name="Speth D.R."/>
            <person name="De Graaf R.M."/>
            <person name="Op Den Camp H.J."/>
            <person name="Jetten M.S."/>
            <person name="Welte C.U."/>
        </authorList>
    </citation>
    <scope>NUCLEOTIDE SEQUENCE [LARGE SCALE GENOMIC DNA]</scope>
</reference>
<protein>
    <submittedName>
        <fullName evidence="1">Uncharacterized protein</fullName>
    </submittedName>
</protein>
<dbReference type="Proteomes" id="UP000050360">
    <property type="component" value="Unassembled WGS sequence"/>
</dbReference>
<sequence>MSAFIIPVGQETSNPSLLNVADHIEHMKANNKVFWNVGFPGASMSVIRKSPWKYDDISTGYFYIYKTKKISYEFEIDYVKQIMELDFPNIQQYVPKFRLKFFEPISSKYSPNDYAFLLNKITPLQPMKNLNHFRLLKSGKPVKKIRYYAIVEDL</sequence>
<proteinExistence type="predicted"/>